<keyword evidence="1" id="KW-1133">Transmembrane helix</keyword>
<evidence type="ECO:0000259" key="2">
    <source>
        <dbReference type="Pfam" id="PF04892"/>
    </source>
</evidence>
<reference evidence="3 4" key="1">
    <citation type="journal article" date="2019" name="Int. J. Syst. Evol. Microbiol.">
        <title>The Global Catalogue of Microorganisms (GCM) 10K type strain sequencing project: providing services to taxonomists for standard genome sequencing and annotation.</title>
        <authorList>
            <consortium name="The Broad Institute Genomics Platform"/>
            <consortium name="The Broad Institute Genome Sequencing Center for Infectious Disease"/>
            <person name="Wu L."/>
            <person name="Ma J."/>
        </authorList>
    </citation>
    <scope>NUCLEOTIDE SEQUENCE [LARGE SCALE GENOMIC DNA]</scope>
    <source>
        <strain evidence="3 4">JCM 14545</strain>
    </source>
</reference>
<feature type="domain" description="VanZ-like" evidence="2">
    <location>
        <begin position="52"/>
        <end position="168"/>
    </location>
</feature>
<accession>A0ABN2S8Q2</accession>
<organism evidence="3 4">
    <name type="scientific">Amycolatopsis minnesotensis</name>
    <dbReference type="NCBI Taxonomy" id="337894"/>
    <lineage>
        <taxon>Bacteria</taxon>
        <taxon>Bacillati</taxon>
        <taxon>Actinomycetota</taxon>
        <taxon>Actinomycetes</taxon>
        <taxon>Pseudonocardiales</taxon>
        <taxon>Pseudonocardiaceae</taxon>
        <taxon>Amycolatopsis</taxon>
    </lineage>
</organism>
<evidence type="ECO:0000256" key="1">
    <source>
        <dbReference type="SAM" id="Phobius"/>
    </source>
</evidence>
<dbReference type="PANTHER" id="PTHR36834:SF1">
    <property type="entry name" value="INTEGRAL MEMBRANE PROTEIN"/>
    <property type="match status" value="1"/>
</dbReference>
<feature type="transmembrane region" description="Helical" evidence="1">
    <location>
        <begin position="43"/>
        <end position="62"/>
    </location>
</feature>
<sequence length="243" mass="26029">MAQLLRTFGELITLATLGIPPAVLFCGLLALRRERSGRRDPGATAICDVVLVFAACCVLYLVGKPIPGQASTADLTPGTEIADAVGELPSWDPLWQAAANLLLLLPIGALVPLRSARLRSVSRVAGGAVVLSSTIETTQYLFLTGRVAATDDVVLNTLGATLGALLTRRWWARRRRELVFCDIPAPTRFRTLVPVTTAPVPATRSGPAWDWHRLRRVARPAGPVLAHSAFRTGKVLAGTSRAR</sequence>
<keyword evidence="1" id="KW-0812">Transmembrane</keyword>
<dbReference type="PANTHER" id="PTHR36834">
    <property type="entry name" value="MEMBRANE PROTEIN-RELATED"/>
    <property type="match status" value="1"/>
</dbReference>
<dbReference type="Proteomes" id="UP001501116">
    <property type="component" value="Unassembled WGS sequence"/>
</dbReference>
<gene>
    <name evidence="3" type="ORF">GCM10009754_69190</name>
</gene>
<name>A0ABN2S8Q2_9PSEU</name>
<keyword evidence="4" id="KW-1185">Reference proteome</keyword>
<keyword evidence="1" id="KW-0472">Membrane</keyword>
<proteinExistence type="predicted"/>
<dbReference type="EMBL" id="BAAANN010000037">
    <property type="protein sequence ID" value="GAA1982447.1"/>
    <property type="molecule type" value="Genomic_DNA"/>
</dbReference>
<comment type="caution">
    <text evidence="3">The sequence shown here is derived from an EMBL/GenBank/DDBJ whole genome shotgun (WGS) entry which is preliminary data.</text>
</comment>
<feature type="transmembrane region" description="Helical" evidence="1">
    <location>
        <begin position="94"/>
        <end position="113"/>
    </location>
</feature>
<evidence type="ECO:0000313" key="3">
    <source>
        <dbReference type="EMBL" id="GAA1982447.1"/>
    </source>
</evidence>
<protein>
    <recommendedName>
        <fullName evidence="2">VanZ-like domain-containing protein</fullName>
    </recommendedName>
</protein>
<dbReference type="InterPro" id="IPR053150">
    <property type="entry name" value="Teicoplanin_resist-assoc"/>
</dbReference>
<dbReference type="RefSeq" id="WP_344428805.1">
    <property type="nucleotide sequence ID" value="NZ_BAAANN010000037.1"/>
</dbReference>
<dbReference type="InterPro" id="IPR006976">
    <property type="entry name" value="VanZ-like"/>
</dbReference>
<evidence type="ECO:0000313" key="4">
    <source>
        <dbReference type="Proteomes" id="UP001501116"/>
    </source>
</evidence>
<dbReference type="Pfam" id="PF04892">
    <property type="entry name" value="VanZ"/>
    <property type="match status" value="1"/>
</dbReference>
<feature type="transmembrane region" description="Helical" evidence="1">
    <location>
        <begin position="12"/>
        <end position="31"/>
    </location>
</feature>